<feature type="domain" description="FtsK gamma" evidence="1">
    <location>
        <begin position="157"/>
        <end position="219"/>
    </location>
</feature>
<dbReference type="STRING" id="1802060.A2957_00100"/>
<gene>
    <name evidence="2" type="ORF">A2957_00100</name>
</gene>
<evidence type="ECO:0000259" key="1">
    <source>
        <dbReference type="SMART" id="SM00843"/>
    </source>
</evidence>
<evidence type="ECO:0000313" key="2">
    <source>
        <dbReference type="EMBL" id="OGK44724.1"/>
    </source>
</evidence>
<sequence length="219" mass="24670">MIENTDPTSEYIKKNSEMIERTFDAFGIKTRVAEVTNDKDSICFSLEIAMGTKLDDVVALNKDIAIALAAPEGKVEIIAPEPGRALVGIIVKKRKESLLSEKKGKYKLIYIDREEHVKNSLIQQIRNDLAIVMSSIAMLAWKFAQKIRTEDNLDSRPYAKDELFKEAVELVRQDRKASASIIQQRLSIGYARAARIIDQMEYEGIIGKAQGSKPREVLI</sequence>
<dbReference type="InterPro" id="IPR041027">
    <property type="entry name" value="FtsK_alpha"/>
</dbReference>
<dbReference type="InterPro" id="IPR036390">
    <property type="entry name" value="WH_DNA-bd_sf"/>
</dbReference>
<accession>A0A1F7IMW6</accession>
<dbReference type="SUPFAM" id="SSF46785">
    <property type="entry name" value="Winged helix' DNA-binding domain"/>
    <property type="match status" value="1"/>
</dbReference>
<proteinExistence type="predicted"/>
<dbReference type="PANTHER" id="PTHR22683">
    <property type="entry name" value="SPORULATION PROTEIN RELATED"/>
    <property type="match status" value="1"/>
</dbReference>
<dbReference type="PANTHER" id="PTHR22683:SF41">
    <property type="entry name" value="DNA TRANSLOCASE FTSK"/>
    <property type="match status" value="1"/>
</dbReference>
<comment type="caution">
    <text evidence="2">The sequence shown here is derived from an EMBL/GenBank/DDBJ whole genome shotgun (WGS) entry which is preliminary data.</text>
</comment>
<dbReference type="EMBL" id="MGAK01000013">
    <property type="protein sequence ID" value="OGK44724.1"/>
    <property type="molecule type" value="Genomic_DNA"/>
</dbReference>
<dbReference type="Gene3D" id="1.10.10.10">
    <property type="entry name" value="Winged helix-like DNA-binding domain superfamily/Winged helix DNA-binding domain"/>
    <property type="match status" value="1"/>
</dbReference>
<dbReference type="SMART" id="SM00843">
    <property type="entry name" value="Ftsk_gamma"/>
    <property type="match status" value="1"/>
</dbReference>
<evidence type="ECO:0000313" key="3">
    <source>
        <dbReference type="Proteomes" id="UP000179072"/>
    </source>
</evidence>
<reference evidence="2 3" key="1">
    <citation type="journal article" date="2016" name="Nat. Commun.">
        <title>Thousands of microbial genomes shed light on interconnected biogeochemical processes in an aquifer system.</title>
        <authorList>
            <person name="Anantharaman K."/>
            <person name="Brown C.T."/>
            <person name="Hug L.A."/>
            <person name="Sharon I."/>
            <person name="Castelle C.J."/>
            <person name="Probst A.J."/>
            <person name="Thomas B.C."/>
            <person name="Singh A."/>
            <person name="Wilkins M.J."/>
            <person name="Karaoz U."/>
            <person name="Brodie E.L."/>
            <person name="Williams K.H."/>
            <person name="Hubbard S.S."/>
            <person name="Banfield J.F."/>
        </authorList>
    </citation>
    <scope>NUCLEOTIDE SEQUENCE [LARGE SCALE GENOMIC DNA]</scope>
</reference>
<dbReference type="Proteomes" id="UP000179072">
    <property type="component" value="Unassembled WGS sequence"/>
</dbReference>
<dbReference type="Gene3D" id="3.30.980.40">
    <property type="match status" value="1"/>
</dbReference>
<dbReference type="InterPro" id="IPR018541">
    <property type="entry name" value="Ftsk_gamma"/>
</dbReference>
<name>A0A1F7IMW6_9BACT</name>
<dbReference type="Pfam" id="PF09397">
    <property type="entry name" value="FtsK_gamma"/>
    <property type="match status" value="1"/>
</dbReference>
<protein>
    <recommendedName>
        <fullName evidence="1">FtsK gamma domain-containing protein</fullName>
    </recommendedName>
</protein>
<dbReference type="AlphaFoldDB" id="A0A1F7IMW6"/>
<organism evidence="2 3">
    <name type="scientific">Candidatus Roizmanbacteria bacterium RIFCSPLOWO2_01_FULL_38_11</name>
    <dbReference type="NCBI Taxonomy" id="1802060"/>
    <lineage>
        <taxon>Bacteria</taxon>
        <taxon>Candidatus Roizmaniibacteriota</taxon>
    </lineage>
</organism>
<dbReference type="InterPro" id="IPR050206">
    <property type="entry name" value="FtsK/SpoIIIE/SftA"/>
</dbReference>
<dbReference type="InterPro" id="IPR036388">
    <property type="entry name" value="WH-like_DNA-bd_sf"/>
</dbReference>
<dbReference type="Pfam" id="PF17854">
    <property type="entry name" value="FtsK_alpha"/>
    <property type="match status" value="1"/>
</dbReference>